<accession>A0ABV7F0I6</accession>
<dbReference type="Proteomes" id="UP001595530">
    <property type="component" value="Unassembled WGS sequence"/>
</dbReference>
<dbReference type="Pfam" id="PF10048">
    <property type="entry name" value="DUF2282"/>
    <property type="match status" value="1"/>
</dbReference>
<proteinExistence type="predicted"/>
<keyword evidence="2" id="KW-1185">Reference proteome</keyword>
<evidence type="ECO:0000313" key="2">
    <source>
        <dbReference type="Proteomes" id="UP001595530"/>
    </source>
</evidence>
<reference evidence="2" key="1">
    <citation type="journal article" date="2019" name="Int. J. Syst. Evol. Microbiol.">
        <title>The Global Catalogue of Microorganisms (GCM) 10K type strain sequencing project: providing services to taxonomists for standard genome sequencing and annotation.</title>
        <authorList>
            <consortium name="The Broad Institute Genomics Platform"/>
            <consortium name="The Broad Institute Genome Sequencing Center for Infectious Disease"/>
            <person name="Wu L."/>
            <person name="Ma J."/>
        </authorList>
    </citation>
    <scope>NUCLEOTIDE SEQUENCE [LARGE SCALE GENOMIC DNA]</scope>
    <source>
        <strain evidence="2">KCTC 42986</strain>
    </source>
</reference>
<name>A0ABV7F0I6_9BURK</name>
<dbReference type="EMBL" id="JBHRTP010000011">
    <property type="protein sequence ID" value="MFC3107352.1"/>
    <property type="molecule type" value="Genomic_DNA"/>
</dbReference>
<evidence type="ECO:0000313" key="1">
    <source>
        <dbReference type="EMBL" id="MFC3107352.1"/>
    </source>
</evidence>
<gene>
    <name evidence="1" type="ORF">ACFOFO_05155</name>
</gene>
<sequence length="96" mass="10252">MDHRIGNTLAICSAIGIVLLAVQQTTHLLPGSKKMFTFDRERCYGVVRAGKNDCGTAKHACAGRAVHDADSDEWLMLPAGTCTKIVGADGYSGTVW</sequence>
<dbReference type="InterPro" id="IPR018740">
    <property type="entry name" value="DUF2282_membr"/>
</dbReference>
<protein>
    <submittedName>
        <fullName evidence="1">DUF2282 domain-containing protein</fullName>
    </submittedName>
</protein>
<organism evidence="1 2">
    <name type="scientific">Undibacterium arcticum</name>
    <dbReference type="NCBI Taxonomy" id="1762892"/>
    <lineage>
        <taxon>Bacteria</taxon>
        <taxon>Pseudomonadati</taxon>
        <taxon>Pseudomonadota</taxon>
        <taxon>Betaproteobacteria</taxon>
        <taxon>Burkholderiales</taxon>
        <taxon>Oxalobacteraceae</taxon>
        <taxon>Undibacterium</taxon>
    </lineage>
</organism>
<dbReference type="RefSeq" id="WP_390324473.1">
    <property type="nucleotide sequence ID" value="NZ_JBHRTP010000011.1"/>
</dbReference>
<comment type="caution">
    <text evidence="1">The sequence shown here is derived from an EMBL/GenBank/DDBJ whole genome shotgun (WGS) entry which is preliminary data.</text>
</comment>